<comment type="subunit">
    <text evidence="8">Can homooligomerize into hexameric rings, which may be promoted by interaction with microtubules. Interacts with KATNB1, which may serve as a targeting subunit.</text>
</comment>
<evidence type="ECO:0000256" key="8">
    <source>
        <dbReference type="HAMAP-Rule" id="MF_03023"/>
    </source>
</evidence>
<comment type="similarity">
    <text evidence="8">Belongs to the AAA ATPase family. Katanin p60 subunit A1 subfamily.</text>
</comment>
<keyword evidence="12" id="KW-1185">Reference proteome</keyword>
<dbReference type="GO" id="GO:0008017">
    <property type="term" value="F:microtubule binding"/>
    <property type="evidence" value="ECO:0007669"/>
    <property type="project" value="UniProtKB-UniRule"/>
</dbReference>
<dbReference type="Pfam" id="PF09336">
    <property type="entry name" value="Vps4_C"/>
    <property type="match status" value="1"/>
</dbReference>
<dbReference type="PANTHER" id="PTHR23074">
    <property type="entry name" value="AAA DOMAIN-CONTAINING"/>
    <property type="match status" value="1"/>
</dbReference>
<evidence type="ECO:0000256" key="9">
    <source>
        <dbReference type="SAM" id="MobiDB-lite"/>
    </source>
</evidence>
<proteinExistence type="inferred from homology"/>
<dbReference type="InterPro" id="IPR050304">
    <property type="entry name" value="MT-severing_AAA_ATPase"/>
</dbReference>
<dbReference type="GO" id="GO:0005524">
    <property type="term" value="F:ATP binding"/>
    <property type="evidence" value="ECO:0007669"/>
    <property type="project" value="UniProtKB-KW"/>
</dbReference>
<dbReference type="GO" id="GO:0005813">
    <property type="term" value="C:centrosome"/>
    <property type="evidence" value="ECO:0007669"/>
    <property type="project" value="UniProtKB-SubCell"/>
</dbReference>
<feature type="binding site" evidence="8">
    <location>
        <begin position="305"/>
        <end position="312"/>
    </location>
    <ligand>
        <name>ATP</name>
        <dbReference type="ChEBI" id="CHEBI:30616"/>
    </ligand>
</feature>
<evidence type="ECO:0000256" key="7">
    <source>
        <dbReference type="ARBA" id="ARBA00023235"/>
    </source>
</evidence>
<dbReference type="FunFam" id="1.10.8.60:FF:000025">
    <property type="entry name" value="Katanin p60 ATPase-containing subunit A1"/>
    <property type="match status" value="1"/>
</dbReference>
<evidence type="ECO:0000259" key="10">
    <source>
        <dbReference type="SMART" id="SM00382"/>
    </source>
</evidence>
<dbReference type="PROSITE" id="PS00674">
    <property type="entry name" value="AAA"/>
    <property type="match status" value="1"/>
</dbReference>
<dbReference type="GO" id="GO:0051013">
    <property type="term" value="P:microtubule severing"/>
    <property type="evidence" value="ECO:0007669"/>
    <property type="project" value="UniProtKB-UniRule"/>
</dbReference>
<evidence type="ECO:0000313" key="11">
    <source>
        <dbReference type="EMBL" id="CAH0596407.1"/>
    </source>
</evidence>
<evidence type="ECO:0000256" key="6">
    <source>
        <dbReference type="ARBA" id="ARBA00023212"/>
    </source>
</evidence>
<dbReference type="GO" id="GO:0016887">
    <property type="term" value="F:ATP hydrolysis activity"/>
    <property type="evidence" value="ECO:0007669"/>
    <property type="project" value="InterPro"/>
</dbReference>
<comment type="function">
    <text evidence="8">Catalytic subunit of a complex which severs microtubules in an ATP-dependent manner. Microtubule severing may promote rapid reorganization of cellular microtubule arrays and the release of microtubules from the centrosome following nucleation.</text>
</comment>
<dbReference type="InterPro" id="IPR028596">
    <property type="entry name" value="KATNA1"/>
</dbReference>
<keyword evidence="2 8" id="KW-0963">Cytoplasm</keyword>
<dbReference type="CDD" id="cd21748">
    <property type="entry name" value="Kp60-NTD"/>
    <property type="match status" value="1"/>
</dbReference>
<dbReference type="SMART" id="SM00382">
    <property type="entry name" value="AAA"/>
    <property type="match status" value="1"/>
</dbReference>
<feature type="compositionally biased region" description="Polar residues" evidence="9">
    <location>
        <begin position="170"/>
        <end position="182"/>
    </location>
</feature>
<dbReference type="GO" id="GO:0008568">
    <property type="term" value="F:microtubule severing ATPase activity"/>
    <property type="evidence" value="ECO:0007669"/>
    <property type="project" value="UniProtKB-EC"/>
</dbReference>
<keyword evidence="8" id="KW-0132">Cell division</keyword>
<evidence type="ECO:0000313" key="12">
    <source>
        <dbReference type="Proteomes" id="UP001154114"/>
    </source>
</evidence>
<dbReference type="InterPro" id="IPR003959">
    <property type="entry name" value="ATPase_AAA_core"/>
</dbReference>
<comment type="subcellular location">
    <subcellularLocation>
        <location evidence="1 8">Cytoplasm</location>
        <location evidence="1 8">Cytoskeleton</location>
        <location evidence="1 8">Spindle</location>
    </subcellularLocation>
    <subcellularLocation>
        <location evidence="8">Cytoplasm</location>
    </subcellularLocation>
    <subcellularLocation>
        <location evidence="8">Cytoplasm</location>
        <location evidence="8">Cytoskeleton</location>
        <location evidence="8">Microtubule organizing center</location>
        <location evidence="8">Centrosome</location>
    </subcellularLocation>
    <subcellularLocation>
        <location evidence="8">Cytoplasm</location>
        <location evidence="8">Cytoskeleton</location>
        <location evidence="8">Spindle pole</location>
    </subcellularLocation>
    <text evidence="8">Predominantly cytoplasmic. Also localized to the interphase centrosome and the mitotic spindle poles. Enhanced recruitment to the mitotic spindle poles requires microtubules and interaction with KATNB1.</text>
</comment>
<dbReference type="Pfam" id="PF17862">
    <property type="entry name" value="AAA_lid_3"/>
    <property type="match status" value="1"/>
</dbReference>
<dbReference type="AlphaFoldDB" id="A0A9P0BP04"/>
<organism evidence="11 12">
    <name type="scientific">Chrysodeixis includens</name>
    <name type="common">Soybean looper</name>
    <name type="synonym">Pseudoplusia includens</name>
    <dbReference type="NCBI Taxonomy" id="689277"/>
    <lineage>
        <taxon>Eukaryota</taxon>
        <taxon>Metazoa</taxon>
        <taxon>Ecdysozoa</taxon>
        <taxon>Arthropoda</taxon>
        <taxon>Hexapoda</taxon>
        <taxon>Insecta</taxon>
        <taxon>Pterygota</taxon>
        <taxon>Neoptera</taxon>
        <taxon>Endopterygota</taxon>
        <taxon>Lepidoptera</taxon>
        <taxon>Glossata</taxon>
        <taxon>Ditrysia</taxon>
        <taxon>Noctuoidea</taxon>
        <taxon>Noctuidae</taxon>
        <taxon>Plusiinae</taxon>
        <taxon>Chrysodeixis</taxon>
    </lineage>
</organism>
<dbReference type="InterPro" id="IPR003593">
    <property type="entry name" value="AAA+_ATPase"/>
</dbReference>
<dbReference type="Proteomes" id="UP001154114">
    <property type="component" value="Chromosome 22"/>
</dbReference>
<dbReference type="GO" id="GO:0005737">
    <property type="term" value="C:cytoplasm"/>
    <property type="evidence" value="ECO:0007669"/>
    <property type="project" value="UniProtKB-SubCell"/>
</dbReference>
<sequence length="545" mass="61399">MYAAGMTIMAVSVGEICENTKLAREMALMGNYESALVYYEGTVQMIHRLLITIADPTRKSKWQLVQKQMAREYEQLKATVATLQMFQHEGEKAITPLTGNYEDLPTRDQMWGPAPHEIDPDIWPPPPDRDPNAWPPPTSVEHNVIHRGPPVPMKSARANTRTARTDNKKTTPAQRNATTSQRKTSDVRNPKNAANKAHSAKSKDTSNKDHGRQDKQDRDNNNGDTDDEKHKDDERRFEPPAAADGDLVDMLERDIVQKNPNIRWDDIADLTEAKRLLEEAVVLPMWMPDFFKGIRRPWKGVLMVGPPGTGKTMLAKAVATECGTTFFNVSSSTLTSKYRGESEKLVRLLFEMARFYAPSTIFIDEIDSLCSRRGSDSEHEASRRVKSELLVQMDGLGSATDEPAKVVMVLAATNFPWDIDEALRRRLEKRIYIPLPTQEGREALLQINLREVKLDPEVDLRAIAKKLDGYSGADITNVCRDASMMSMRRKIAGLKPEQIKQLAKEELDLPVTKPDFMDALAKCNKSVSKGDIQKYLSWMSEFGSS</sequence>
<evidence type="ECO:0000256" key="5">
    <source>
        <dbReference type="ARBA" id="ARBA00022840"/>
    </source>
</evidence>
<dbReference type="Gene3D" id="1.10.8.60">
    <property type="match status" value="1"/>
</dbReference>
<name>A0A9P0BP04_CHRIL</name>
<dbReference type="InterPro" id="IPR041569">
    <property type="entry name" value="AAA_lid_3"/>
</dbReference>
<dbReference type="GO" id="GO:0005874">
    <property type="term" value="C:microtubule"/>
    <property type="evidence" value="ECO:0007669"/>
    <property type="project" value="UniProtKB-KW"/>
</dbReference>
<evidence type="ECO:0000256" key="1">
    <source>
        <dbReference type="ARBA" id="ARBA00004186"/>
    </source>
</evidence>
<keyword evidence="6 8" id="KW-0206">Cytoskeleton</keyword>
<feature type="domain" description="AAA+ ATPase" evidence="10">
    <location>
        <begin position="297"/>
        <end position="437"/>
    </location>
</feature>
<evidence type="ECO:0000256" key="2">
    <source>
        <dbReference type="ARBA" id="ARBA00022490"/>
    </source>
</evidence>
<dbReference type="InterPro" id="IPR027417">
    <property type="entry name" value="P-loop_NTPase"/>
</dbReference>
<keyword evidence="5 8" id="KW-0067">ATP-binding</keyword>
<reference evidence="11" key="1">
    <citation type="submission" date="2021-12" db="EMBL/GenBank/DDBJ databases">
        <authorList>
            <person name="King R."/>
        </authorList>
    </citation>
    <scope>NUCLEOTIDE SEQUENCE</scope>
</reference>
<dbReference type="CDD" id="cd19522">
    <property type="entry name" value="RecA-like_KTNA1"/>
    <property type="match status" value="1"/>
</dbReference>
<dbReference type="HAMAP" id="MF_03023">
    <property type="entry name" value="Katanin_p60_A1"/>
    <property type="match status" value="1"/>
</dbReference>
<dbReference type="Gene3D" id="1.20.58.80">
    <property type="entry name" value="Phosphotransferase system, lactose/cellobiose-type IIA subunit"/>
    <property type="match status" value="1"/>
</dbReference>
<protein>
    <recommendedName>
        <fullName evidence="8">Katanin p60 ATPase-containing subunit A1</fullName>
        <shortName evidence="8">Katanin p60 subunit A1</shortName>
        <ecNumber evidence="8">5.6.1.1</ecNumber>
    </recommendedName>
    <alternativeName>
        <fullName evidence="8">p60 katanin</fullName>
    </alternativeName>
</protein>
<dbReference type="InterPro" id="IPR048611">
    <property type="entry name" value="KATNA1_MIT"/>
</dbReference>
<dbReference type="InterPro" id="IPR015415">
    <property type="entry name" value="Spast_Vps4_C"/>
</dbReference>
<keyword evidence="3 8" id="KW-0493">Microtubule</keyword>
<evidence type="ECO:0000256" key="4">
    <source>
        <dbReference type="ARBA" id="ARBA00022741"/>
    </source>
</evidence>
<comment type="activity regulation">
    <text evidence="8">ATPase activity is stimulated by microtubules, which promote homooligomerization. ATP-dependent microtubule severing is stimulated by interaction with KATNB1.</text>
</comment>
<dbReference type="OrthoDB" id="5334845at2759"/>
<dbReference type="EC" id="5.6.1.1" evidence="8"/>
<dbReference type="InterPro" id="IPR048612">
    <property type="entry name" value="KTNA1_AAA_dom"/>
</dbReference>
<feature type="region of interest" description="Disordered" evidence="9">
    <location>
        <begin position="110"/>
        <end position="249"/>
    </location>
</feature>
<comment type="catalytic activity">
    <reaction evidence="8">
        <text>n ATP + n H2O + a microtubule = n ADP + n phosphate + (n+1) alpha/beta tubulin heterodimers.</text>
        <dbReference type="EC" id="5.6.1.1"/>
    </reaction>
</comment>
<keyword evidence="8" id="KW-0498">Mitosis</keyword>
<dbReference type="GO" id="GO:0051301">
    <property type="term" value="P:cell division"/>
    <property type="evidence" value="ECO:0007669"/>
    <property type="project" value="UniProtKB-KW"/>
</dbReference>
<feature type="compositionally biased region" description="Basic and acidic residues" evidence="9">
    <location>
        <begin position="201"/>
        <end position="238"/>
    </location>
</feature>
<dbReference type="InterPro" id="IPR003960">
    <property type="entry name" value="ATPase_AAA_CS"/>
</dbReference>
<dbReference type="GO" id="GO:0000922">
    <property type="term" value="C:spindle pole"/>
    <property type="evidence" value="ECO:0007669"/>
    <property type="project" value="UniProtKB-SubCell"/>
</dbReference>
<dbReference type="Pfam" id="PF21126">
    <property type="entry name" value="KATNA1_MIT"/>
    <property type="match status" value="1"/>
</dbReference>
<gene>
    <name evidence="8" type="primary">KATNA1</name>
    <name evidence="11" type="ORF">CINC_LOCUS7184</name>
</gene>
<dbReference type="EMBL" id="LR824025">
    <property type="protein sequence ID" value="CAH0596407.1"/>
    <property type="molecule type" value="Genomic_DNA"/>
</dbReference>
<dbReference type="Pfam" id="PF00004">
    <property type="entry name" value="AAA"/>
    <property type="match status" value="1"/>
</dbReference>
<evidence type="ECO:0000256" key="3">
    <source>
        <dbReference type="ARBA" id="ARBA00022701"/>
    </source>
</evidence>
<dbReference type="FunFam" id="3.40.50.300:FF:000159">
    <property type="entry name" value="Katanin p60 ATPase-containing subunit A1"/>
    <property type="match status" value="1"/>
</dbReference>
<dbReference type="PANTHER" id="PTHR23074:SF19">
    <property type="entry name" value="KATANIN P60 ATPASE-CONTAINING SUBUNIT A1"/>
    <property type="match status" value="1"/>
</dbReference>
<dbReference type="SUPFAM" id="SSF52540">
    <property type="entry name" value="P-loop containing nucleoside triphosphate hydrolases"/>
    <property type="match status" value="1"/>
</dbReference>
<accession>A0A9P0BP04</accession>
<dbReference type="FunFam" id="1.20.58.80:FF:000003">
    <property type="entry name" value="Katanin p60 ATPase-containing subunit A1"/>
    <property type="match status" value="1"/>
</dbReference>
<keyword evidence="7 8" id="KW-0413">Isomerase</keyword>
<keyword evidence="8" id="KW-0131">Cell cycle</keyword>
<dbReference type="Gene3D" id="3.40.50.300">
    <property type="entry name" value="P-loop containing nucleotide triphosphate hydrolases"/>
    <property type="match status" value="1"/>
</dbReference>
<keyword evidence="4 8" id="KW-0547">Nucleotide-binding</keyword>